<dbReference type="InterPro" id="IPR000792">
    <property type="entry name" value="Tscrpt_reg_LuxR_C"/>
</dbReference>
<proteinExistence type="predicted"/>
<name>A0A919EAJ5_9ACTN</name>
<reference evidence="2" key="1">
    <citation type="journal article" date="2014" name="Int. J. Syst. Evol. Microbiol.">
        <title>Complete genome sequence of Corynebacterium casei LMG S-19264T (=DSM 44701T), isolated from a smear-ripened cheese.</title>
        <authorList>
            <consortium name="US DOE Joint Genome Institute (JGI-PGF)"/>
            <person name="Walter F."/>
            <person name="Albersmeier A."/>
            <person name="Kalinowski J."/>
            <person name="Ruckert C."/>
        </authorList>
    </citation>
    <scope>NUCLEOTIDE SEQUENCE</scope>
    <source>
        <strain evidence="2">JCM 4059</strain>
    </source>
</reference>
<evidence type="ECO:0000313" key="2">
    <source>
        <dbReference type="EMBL" id="GHF28730.1"/>
    </source>
</evidence>
<dbReference type="InterPro" id="IPR013656">
    <property type="entry name" value="PAS_4"/>
</dbReference>
<dbReference type="SUPFAM" id="SSF46894">
    <property type="entry name" value="C-terminal effector domain of the bipartite response regulators"/>
    <property type="match status" value="1"/>
</dbReference>
<dbReference type="InterPro" id="IPR016032">
    <property type="entry name" value="Sig_transdc_resp-reg_C-effctor"/>
</dbReference>
<dbReference type="SMART" id="SM00421">
    <property type="entry name" value="HTH_LUXR"/>
    <property type="match status" value="1"/>
</dbReference>
<organism evidence="2 3">
    <name type="scientific">Streptomyces mashuensis</name>
    <dbReference type="NCBI Taxonomy" id="33904"/>
    <lineage>
        <taxon>Bacteria</taxon>
        <taxon>Bacillati</taxon>
        <taxon>Actinomycetota</taxon>
        <taxon>Actinomycetes</taxon>
        <taxon>Kitasatosporales</taxon>
        <taxon>Streptomycetaceae</taxon>
        <taxon>Streptomyces</taxon>
    </lineage>
</organism>
<dbReference type="Gene3D" id="3.30.450.20">
    <property type="entry name" value="PAS domain"/>
    <property type="match status" value="1"/>
</dbReference>
<reference evidence="2" key="2">
    <citation type="submission" date="2020-09" db="EMBL/GenBank/DDBJ databases">
        <authorList>
            <person name="Sun Q."/>
            <person name="Ohkuma M."/>
        </authorList>
    </citation>
    <scope>NUCLEOTIDE SEQUENCE</scope>
    <source>
        <strain evidence="2">JCM 4059</strain>
    </source>
</reference>
<keyword evidence="3" id="KW-1185">Reference proteome</keyword>
<feature type="domain" description="PAS" evidence="1">
    <location>
        <begin position="21"/>
        <end position="76"/>
    </location>
</feature>
<dbReference type="CDD" id="cd00130">
    <property type="entry name" value="PAS"/>
    <property type="match status" value="1"/>
</dbReference>
<dbReference type="Gene3D" id="1.10.10.10">
    <property type="entry name" value="Winged helix-like DNA-binding domain superfamily/Winged helix DNA-binding domain"/>
    <property type="match status" value="1"/>
</dbReference>
<dbReference type="InterPro" id="IPR036388">
    <property type="entry name" value="WH-like_DNA-bd_sf"/>
</dbReference>
<dbReference type="PROSITE" id="PS50112">
    <property type="entry name" value="PAS"/>
    <property type="match status" value="1"/>
</dbReference>
<gene>
    <name evidence="2" type="ORF">GCM10010218_07350</name>
</gene>
<dbReference type="InterPro" id="IPR000014">
    <property type="entry name" value="PAS"/>
</dbReference>
<dbReference type="Pfam" id="PF00196">
    <property type="entry name" value="GerE"/>
    <property type="match status" value="1"/>
</dbReference>
<dbReference type="InterPro" id="IPR035965">
    <property type="entry name" value="PAS-like_dom_sf"/>
</dbReference>
<accession>A0A919EAJ5</accession>
<dbReference type="AlphaFoldDB" id="A0A919EAJ5"/>
<protein>
    <recommendedName>
        <fullName evidence="1">PAS domain-containing protein</fullName>
    </recommendedName>
</protein>
<dbReference type="GO" id="GO:0003677">
    <property type="term" value="F:DNA binding"/>
    <property type="evidence" value="ECO:0007669"/>
    <property type="project" value="InterPro"/>
</dbReference>
<evidence type="ECO:0000313" key="3">
    <source>
        <dbReference type="Proteomes" id="UP000638313"/>
    </source>
</evidence>
<dbReference type="Proteomes" id="UP000638313">
    <property type="component" value="Unassembled WGS sequence"/>
</dbReference>
<dbReference type="SMART" id="SM00091">
    <property type="entry name" value="PAS"/>
    <property type="match status" value="1"/>
</dbReference>
<dbReference type="SUPFAM" id="SSF55785">
    <property type="entry name" value="PYP-like sensor domain (PAS domain)"/>
    <property type="match status" value="1"/>
</dbReference>
<dbReference type="GO" id="GO:0006355">
    <property type="term" value="P:regulation of DNA-templated transcription"/>
    <property type="evidence" value="ECO:0007669"/>
    <property type="project" value="InterPro"/>
</dbReference>
<dbReference type="Pfam" id="PF08448">
    <property type="entry name" value="PAS_4"/>
    <property type="match status" value="1"/>
</dbReference>
<comment type="caution">
    <text evidence="2">The sequence shown here is derived from an EMBL/GenBank/DDBJ whole genome shotgun (WGS) entry which is preliminary data.</text>
</comment>
<evidence type="ECO:0000259" key="1">
    <source>
        <dbReference type="PROSITE" id="PS50112"/>
    </source>
</evidence>
<dbReference type="EMBL" id="BNBD01000001">
    <property type="protein sequence ID" value="GHF28730.1"/>
    <property type="molecule type" value="Genomic_DNA"/>
</dbReference>
<sequence length="225" mass="24205">MRDAEPERREGPEGCGEHVMWRNYFLMLLDRLPTPVAICRADGTITVVNPAMAAEWGMPPGRVRGHHLLDLFRPADSAAGQLGRLAEALRLNRRSRYTIPVRWPAGGADGDGGAERRGELVVEPVGEPSPTHPALLTVLRPADDAPARPPEAEVGPLEARILALVAAGATTAAVGKAVGLTPDGVNYHLGRLSRRWRVRNRTALVARAYVLGVLDPASWPPAPRA</sequence>